<keyword evidence="7" id="KW-0418">Kinase</keyword>
<keyword evidence="14" id="KW-0812">Transmembrane</keyword>
<dbReference type="FunFam" id="3.30.565.10:FF:000010">
    <property type="entry name" value="Sensor histidine kinase RcsC"/>
    <property type="match status" value="1"/>
</dbReference>
<keyword evidence="14" id="KW-1133">Transmembrane helix</keyword>
<evidence type="ECO:0000313" key="19">
    <source>
        <dbReference type="Proteomes" id="UP000298325"/>
    </source>
</evidence>
<dbReference type="CDD" id="cd00082">
    <property type="entry name" value="HisKA"/>
    <property type="match status" value="1"/>
</dbReference>
<accession>A0A4Z1C3D4</accession>
<dbReference type="Pfam" id="PF00512">
    <property type="entry name" value="HisKA"/>
    <property type="match status" value="1"/>
</dbReference>
<dbReference type="SUPFAM" id="SSF52172">
    <property type="entry name" value="CheY-like"/>
    <property type="match status" value="1"/>
</dbReference>
<dbReference type="InterPro" id="IPR003660">
    <property type="entry name" value="HAMP_dom"/>
</dbReference>
<comment type="subcellular location">
    <subcellularLocation>
        <location evidence="2">Membrane</location>
    </subcellularLocation>
</comment>
<evidence type="ECO:0000256" key="3">
    <source>
        <dbReference type="ARBA" id="ARBA00012438"/>
    </source>
</evidence>
<keyword evidence="5" id="KW-0808">Transferase</keyword>
<dbReference type="Gene3D" id="6.10.340.10">
    <property type="match status" value="1"/>
</dbReference>
<dbReference type="Gene3D" id="1.10.287.130">
    <property type="match status" value="1"/>
</dbReference>
<dbReference type="InterPro" id="IPR011006">
    <property type="entry name" value="CheY-like_superfamily"/>
</dbReference>
<dbReference type="EC" id="2.7.13.3" evidence="3"/>
<evidence type="ECO:0000256" key="7">
    <source>
        <dbReference type="ARBA" id="ARBA00022777"/>
    </source>
</evidence>
<comment type="catalytic activity">
    <reaction evidence="1">
        <text>ATP + protein L-histidine = ADP + protein N-phospho-L-histidine.</text>
        <dbReference type="EC" id="2.7.13.3"/>
    </reaction>
</comment>
<feature type="transmembrane region" description="Helical" evidence="14">
    <location>
        <begin position="15"/>
        <end position="34"/>
    </location>
</feature>
<dbReference type="GO" id="GO:0005524">
    <property type="term" value="F:ATP binding"/>
    <property type="evidence" value="ECO:0007669"/>
    <property type="project" value="UniProtKB-KW"/>
</dbReference>
<dbReference type="SMART" id="SM00387">
    <property type="entry name" value="HATPase_c"/>
    <property type="match status" value="1"/>
</dbReference>
<dbReference type="InterPro" id="IPR005467">
    <property type="entry name" value="His_kinase_dom"/>
</dbReference>
<feature type="domain" description="Response regulatory" evidence="16">
    <location>
        <begin position="524"/>
        <end position="645"/>
    </location>
</feature>
<dbReference type="PROSITE" id="PS50885">
    <property type="entry name" value="HAMP"/>
    <property type="match status" value="1"/>
</dbReference>
<dbReference type="Pfam" id="PF00072">
    <property type="entry name" value="Response_reg"/>
    <property type="match status" value="1"/>
</dbReference>
<feature type="coiled-coil region" evidence="13">
    <location>
        <begin position="230"/>
        <end position="264"/>
    </location>
</feature>
<evidence type="ECO:0000256" key="8">
    <source>
        <dbReference type="ARBA" id="ARBA00022840"/>
    </source>
</evidence>
<feature type="domain" description="Histidine kinase" evidence="15">
    <location>
        <begin position="278"/>
        <end position="501"/>
    </location>
</feature>
<dbReference type="RefSeq" id="WP_135802103.1">
    <property type="nucleotide sequence ID" value="NZ_SRPF01000001.1"/>
</dbReference>
<feature type="domain" description="HAMP" evidence="17">
    <location>
        <begin position="195"/>
        <end position="249"/>
    </location>
</feature>
<evidence type="ECO:0000259" key="17">
    <source>
        <dbReference type="PROSITE" id="PS50885"/>
    </source>
</evidence>
<evidence type="ECO:0000256" key="13">
    <source>
        <dbReference type="SAM" id="Coils"/>
    </source>
</evidence>
<feature type="modified residue" description="4-aspartylphosphate" evidence="12">
    <location>
        <position position="575"/>
    </location>
</feature>
<dbReference type="CDD" id="cd17546">
    <property type="entry name" value="REC_hyHK_CKI1_RcsC-like"/>
    <property type="match status" value="1"/>
</dbReference>
<dbReference type="InterPro" id="IPR003594">
    <property type="entry name" value="HATPase_dom"/>
</dbReference>
<sequence length="647" mass="71887">MTRQPLRQASLTRKLLLLGAAPAIVMFVVLMVFFTSARLDDARKEIAASSQMLADSMAPAVEYAVVSGNEAALEQTLQQSLQQSRADWIRVSDVVGNQVGFAATDGRPVVNNPDRYTVFESEILQQPLELDDNRESEWFEPQYGFGAGSMRVGSVEVGVDNERFAARRADIIWTSLAVGLFLLLFTMVIVNHILSGIIAPMRGLSKRVERLTDRQYDQVPLSQKGSSREIMELEQRFNALASHLNDLQAARDDTLASSERARERAEAANRTKTEFLATMSHELRTPLNGVLGMIDLVAEDPLTPRQQDYLLTAKQSTEDLLMVISDILDYSHIDRGTLRLENRQFDLRQVIANCAASFRHFAERRGLSLITEFSGDWPESAMVMGDAARLRQILSGLIDNAIKFTGDGSIEIRASWQTIEDNCVLLNCSVIDTGCGIPVDRIEDVFNSFEQVDASDARQFGGTGMGLSLVQRLVELMGGHVKVETDIGKGSVFRFELPFELDVHQTVAAFAESPMPEITGQRSRALVVEDNLVNQRVATALLKRLGFETDAANNGQQAIDFVRTNHQGYDVILMDCQMPVMDGYETTRSIREWEKSNGQGGTPIIALTADALPGTETQCREAGMNDYLSKPVRKESLRQVLSRWIQV</sequence>
<dbReference type="SMART" id="SM00448">
    <property type="entry name" value="REC"/>
    <property type="match status" value="1"/>
</dbReference>
<evidence type="ECO:0000256" key="14">
    <source>
        <dbReference type="SAM" id="Phobius"/>
    </source>
</evidence>
<dbReference type="SUPFAM" id="SSF47384">
    <property type="entry name" value="Homodimeric domain of signal transducing histidine kinase"/>
    <property type="match status" value="1"/>
</dbReference>
<gene>
    <name evidence="18" type="ORF">E5Q11_04105</name>
</gene>
<dbReference type="CDD" id="cd16922">
    <property type="entry name" value="HATPase_EvgS-ArcB-TorS-like"/>
    <property type="match status" value="1"/>
</dbReference>
<dbReference type="AlphaFoldDB" id="A0A4Z1C3D4"/>
<evidence type="ECO:0000256" key="5">
    <source>
        <dbReference type="ARBA" id="ARBA00022679"/>
    </source>
</evidence>
<dbReference type="InterPro" id="IPR036097">
    <property type="entry name" value="HisK_dim/P_sf"/>
</dbReference>
<keyword evidence="13" id="KW-0175">Coiled coil</keyword>
<evidence type="ECO:0000256" key="1">
    <source>
        <dbReference type="ARBA" id="ARBA00000085"/>
    </source>
</evidence>
<evidence type="ECO:0000256" key="2">
    <source>
        <dbReference type="ARBA" id="ARBA00004370"/>
    </source>
</evidence>
<dbReference type="InterPro" id="IPR036890">
    <property type="entry name" value="HATPase_C_sf"/>
</dbReference>
<keyword evidence="6" id="KW-0547">Nucleotide-binding</keyword>
<keyword evidence="9" id="KW-0902">Two-component regulatory system</keyword>
<keyword evidence="4 12" id="KW-0597">Phosphoprotein</keyword>
<organism evidence="18 19">
    <name type="scientific">Marinobacter confluentis</name>
    <dbReference type="NCBI Taxonomy" id="1697557"/>
    <lineage>
        <taxon>Bacteria</taxon>
        <taxon>Pseudomonadati</taxon>
        <taxon>Pseudomonadota</taxon>
        <taxon>Gammaproteobacteria</taxon>
        <taxon>Pseudomonadales</taxon>
        <taxon>Marinobacteraceae</taxon>
        <taxon>Marinobacter</taxon>
    </lineage>
</organism>
<keyword evidence="8" id="KW-0067">ATP-binding</keyword>
<evidence type="ECO:0000313" key="18">
    <source>
        <dbReference type="EMBL" id="TGN41718.1"/>
    </source>
</evidence>
<dbReference type="GO" id="GO:0016020">
    <property type="term" value="C:membrane"/>
    <property type="evidence" value="ECO:0007669"/>
    <property type="project" value="UniProtKB-SubCell"/>
</dbReference>
<name>A0A4Z1C3D4_9GAMM</name>
<dbReference type="FunFam" id="1.10.287.130:FF:000002">
    <property type="entry name" value="Two-component osmosensing histidine kinase"/>
    <property type="match status" value="1"/>
</dbReference>
<evidence type="ECO:0000259" key="15">
    <source>
        <dbReference type="PROSITE" id="PS50109"/>
    </source>
</evidence>
<dbReference type="Gene3D" id="3.40.50.2300">
    <property type="match status" value="1"/>
</dbReference>
<dbReference type="PANTHER" id="PTHR45339:SF5">
    <property type="entry name" value="HISTIDINE KINASE"/>
    <property type="match status" value="1"/>
</dbReference>
<evidence type="ECO:0000256" key="6">
    <source>
        <dbReference type="ARBA" id="ARBA00022741"/>
    </source>
</evidence>
<dbReference type="SUPFAM" id="SSF55874">
    <property type="entry name" value="ATPase domain of HSP90 chaperone/DNA topoisomerase II/histidine kinase"/>
    <property type="match status" value="1"/>
</dbReference>
<dbReference type="InterPro" id="IPR001789">
    <property type="entry name" value="Sig_transdc_resp-reg_receiver"/>
</dbReference>
<dbReference type="EMBL" id="SRPF01000001">
    <property type="protein sequence ID" value="TGN41718.1"/>
    <property type="molecule type" value="Genomic_DNA"/>
</dbReference>
<evidence type="ECO:0000256" key="12">
    <source>
        <dbReference type="PROSITE-ProRule" id="PRU00169"/>
    </source>
</evidence>
<reference evidence="18 19" key="1">
    <citation type="submission" date="2019-04" db="EMBL/GenBank/DDBJ databases">
        <authorList>
            <person name="Park S."/>
            <person name="Yoon J.-H."/>
        </authorList>
    </citation>
    <scope>NUCLEOTIDE SEQUENCE [LARGE SCALE GENOMIC DNA]</scope>
    <source>
        <strain evidence="18 19">HJM-18</strain>
    </source>
</reference>
<proteinExistence type="predicted"/>
<evidence type="ECO:0000256" key="10">
    <source>
        <dbReference type="ARBA" id="ARBA00064003"/>
    </source>
</evidence>
<dbReference type="Gene3D" id="3.30.565.10">
    <property type="entry name" value="Histidine kinase-like ATPase, C-terminal domain"/>
    <property type="match status" value="1"/>
</dbReference>
<evidence type="ECO:0000256" key="4">
    <source>
        <dbReference type="ARBA" id="ARBA00022553"/>
    </source>
</evidence>
<dbReference type="InterPro" id="IPR003661">
    <property type="entry name" value="HisK_dim/P_dom"/>
</dbReference>
<keyword evidence="19" id="KW-1185">Reference proteome</keyword>
<dbReference type="Proteomes" id="UP000298325">
    <property type="component" value="Unassembled WGS sequence"/>
</dbReference>
<protein>
    <recommendedName>
        <fullName evidence="11">Sensory/regulatory protein RpfC</fullName>
        <ecNumber evidence="3">2.7.13.3</ecNumber>
    </recommendedName>
</protein>
<evidence type="ECO:0000256" key="9">
    <source>
        <dbReference type="ARBA" id="ARBA00023012"/>
    </source>
</evidence>
<dbReference type="Pfam" id="PF02518">
    <property type="entry name" value="HATPase_c"/>
    <property type="match status" value="1"/>
</dbReference>
<dbReference type="SMART" id="SM00388">
    <property type="entry name" value="HisKA"/>
    <property type="match status" value="1"/>
</dbReference>
<dbReference type="PRINTS" id="PR00344">
    <property type="entry name" value="BCTRLSENSOR"/>
</dbReference>
<dbReference type="PROSITE" id="PS50109">
    <property type="entry name" value="HIS_KIN"/>
    <property type="match status" value="1"/>
</dbReference>
<dbReference type="PROSITE" id="PS50110">
    <property type="entry name" value="RESPONSE_REGULATORY"/>
    <property type="match status" value="1"/>
</dbReference>
<dbReference type="InterPro" id="IPR004358">
    <property type="entry name" value="Sig_transdc_His_kin-like_C"/>
</dbReference>
<comment type="caution">
    <text evidence="18">The sequence shown here is derived from an EMBL/GenBank/DDBJ whole genome shotgun (WGS) entry which is preliminary data.</text>
</comment>
<comment type="subunit">
    <text evidence="10">At low DSF concentrations, interacts with RpfF.</text>
</comment>
<dbReference type="OrthoDB" id="9810730at2"/>
<evidence type="ECO:0000259" key="16">
    <source>
        <dbReference type="PROSITE" id="PS50110"/>
    </source>
</evidence>
<dbReference type="GO" id="GO:0000155">
    <property type="term" value="F:phosphorelay sensor kinase activity"/>
    <property type="evidence" value="ECO:0007669"/>
    <property type="project" value="InterPro"/>
</dbReference>
<keyword evidence="14" id="KW-0472">Membrane</keyword>
<feature type="transmembrane region" description="Helical" evidence="14">
    <location>
        <begin position="171"/>
        <end position="194"/>
    </location>
</feature>
<evidence type="ECO:0000256" key="11">
    <source>
        <dbReference type="ARBA" id="ARBA00068150"/>
    </source>
</evidence>
<dbReference type="PANTHER" id="PTHR45339">
    <property type="entry name" value="HYBRID SIGNAL TRANSDUCTION HISTIDINE KINASE J"/>
    <property type="match status" value="1"/>
</dbReference>